<name>L0JWG1_9EURY</name>
<evidence type="ECO:0000313" key="3">
    <source>
        <dbReference type="EMBL" id="AGB36650.1"/>
    </source>
</evidence>
<dbReference type="STRING" id="694430.Natoc_0793"/>
<dbReference type="PANTHER" id="PTHR36435:SF1">
    <property type="entry name" value="CAAX AMINO TERMINAL PROTEASE FAMILY PROTEIN"/>
    <property type="match status" value="1"/>
</dbReference>
<proteinExistence type="predicted"/>
<keyword evidence="1" id="KW-1133">Transmembrane helix</keyword>
<dbReference type="GeneID" id="14401745"/>
<feature type="transmembrane region" description="Helical" evidence="1">
    <location>
        <begin position="74"/>
        <end position="92"/>
    </location>
</feature>
<dbReference type="InterPro" id="IPR052710">
    <property type="entry name" value="CAAX_protease"/>
</dbReference>
<dbReference type="GO" id="GO:0006508">
    <property type="term" value="P:proteolysis"/>
    <property type="evidence" value="ECO:0007669"/>
    <property type="project" value="UniProtKB-KW"/>
</dbReference>
<feature type="transmembrane region" description="Helical" evidence="1">
    <location>
        <begin position="45"/>
        <end position="62"/>
    </location>
</feature>
<feature type="domain" description="CAAX prenyl protease 2/Lysostaphin resistance protein A-like" evidence="2">
    <location>
        <begin position="260"/>
        <end position="358"/>
    </location>
</feature>
<evidence type="ECO:0000259" key="2">
    <source>
        <dbReference type="Pfam" id="PF02517"/>
    </source>
</evidence>
<feature type="transmembrane region" description="Helical" evidence="1">
    <location>
        <begin position="179"/>
        <end position="199"/>
    </location>
</feature>
<evidence type="ECO:0000256" key="1">
    <source>
        <dbReference type="SAM" id="Phobius"/>
    </source>
</evidence>
<dbReference type="Proteomes" id="UP000010878">
    <property type="component" value="Chromosome"/>
</dbReference>
<dbReference type="GO" id="GO:0004175">
    <property type="term" value="F:endopeptidase activity"/>
    <property type="evidence" value="ECO:0007669"/>
    <property type="project" value="UniProtKB-ARBA"/>
</dbReference>
<dbReference type="Pfam" id="PF02517">
    <property type="entry name" value="Rce1-like"/>
    <property type="match status" value="1"/>
</dbReference>
<accession>L0JWG1</accession>
<keyword evidence="1" id="KW-0472">Membrane</keyword>
<keyword evidence="4" id="KW-1185">Reference proteome</keyword>
<keyword evidence="3" id="KW-0645">Protease</keyword>
<protein>
    <submittedName>
        <fullName evidence="3">Putative metal-dependent membrane protease</fullName>
    </submittedName>
</protein>
<keyword evidence="1" id="KW-0812">Transmembrane</keyword>
<dbReference type="PANTHER" id="PTHR36435">
    <property type="entry name" value="SLR1288 PROTEIN"/>
    <property type="match status" value="1"/>
</dbReference>
<dbReference type="AlphaFoldDB" id="L0JWG1"/>
<reference evidence="3 4" key="1">
    <citation type="submission" date="2012-11" db="EMBL/GenBank/DDBJ databases">
        <title>FINISHED of Natronococcus occultus SP4, DSM 3396.</title>
        <authorList>
            <consortium name="DOE Joint Genome Institute"/>
            <person name="Eisen J."/>
            <person name="Huntemann M."/>
            <person name="Wei C.-L."/>
            <person name="Han J."/>
            <person name="Detter J.C."/>
            <person name="Han C."/>
            <person name="Tapia R."/>
            <person name="Chen A."/>
            <person name="Kyrpides N."/>
            <person name="Mavromatis K."/>
            <person name="Markowitz V."/>
            <person name="Szeto E."/>
            <person name="Ivanova N."/>
            <person name="Mikhailova N."/>
            <person name="Ovchinnikova G."/>
            <person name="Pagani I."/>
            <person name="Pati A."/>
            <person name="Goodwin L."/>
            <person name="Nordberg H.P."/>
            <person name="Cantor M.N."/>
            <person name="Hua S.X."/>
            <person name="Woyke T."/>
            <person name="Eisen J."/>
            <person name="Klenk H.-P."/>
            <person name="Klenk H.-P."/>
        </authorList>
    </citation>
    <scope>NUCLEOTIDE SEQUENCE [LARGE SCALE GENOMIC DNA]</scope>
    <source>
        <strain evidence="3 4">SP4</strain>
    </source>
</reference>
<feature type="transmembrane region" description="Helical" evidence="1">
    <location>
        <begin position="219"/>
        <end position="240"/>
    </location>
</feature>
<dbReference type="EMBL" id="CP003929">
    <property type="protein sequence ID" value="AGB36650.1"/>
    <property type="molecule type" value="Genomic_DNA"/>
</dbReference>
<dbReference type="InterPro" id="IPR003675">
    <property type="entry name" value="Rce1/LyrA-like_dom"/>
</dbReference>
<feature type="transmembrane region" description="Helical" evidence="1">
    <location>
        <begin position="345"/>
        <end position="364"/>
    </location>
</feature>
<organism evidence="3 4">
    <name type="scientific">Natronococcus occultus SP4</name>
    <dbReference type="NCBI Taxonomy" id="694430"/>
    <lineage>
        <taxon>Archaea</taxon>
        <taxon>Methanobacteriati</taxon>
        <taxon>Methanobacteriota</taxon>
        <taxon>Stenosarchaea group</taxon>
        <taxon>Halobacteria</taxon>
        <taxon>Halobacteriales</taxon>
        <taxon>Natrialbaceae</taxon>
        <taxon>Natronococcus</taxon>
    </lineage>
</organism>
<feature type="transmembrane region" description="Helical" evidence="1">
    <location>
        <begin position="145"/>
        <end position="167"/>
    </location>
</feature>
<feature type="transmembrane region" description="Helical" evidence="1">
    <location>
        <begin position="320"/>
        <end position="338"/>
    </location>
</feature>
<feature type="transmembrane region" description="Helical" evidence="1">
    <location>
        <begin position="21"/>
        <end position="39"/>
    </location>
</feature>
<keyword evidence="3" id="KW-0378">Hydrolase</keyword>
<feature type="transmembrane region" description="Helical" evidence="1">
    <location>
        <begin position="292"/>
        <end position="314"/>
    </location>
</feature>
<feature type="transmembrane region" description="Helical" evidence="1">
    <location>
        <begin position="112"/>
        <end position="133"/>
    </location>
</feature>
<evidence type="ECO:0000313" key="4">
    <source>
        <dbReference type="Proteomes" id="UP000010878"/>
    </source>
</evidence>
<dbReference type="GO" id="GO:0080120">
    <property type="term" value="P:CAAX-box protein maturation"/>
    <property type="evidence" value="ECO:0007669"/>
    <property type="project" value="UniProtKB-ARBA"/>
</dbReference>
<feature type="transmembrane region" description="Helical" evidence="1">
    <location>
        <begin position="260"/>
        <end position="280"/>
    </location>
</feature>
<dbReference type="RefSeq" id="WP_015320104.1">
    <property type="nucleotide sequence ID" value="NC_019974.1"/>
</dbReference>
<dbReference type="KEGG" id="nou:Natoc_0793"/>
<dbReference type="HOGENOM" id="CLU_745179_0_0_2"/>
<dbReference type="eggNOG" id="arCOG02767">
    <property type="taxonomic scope" value="Archaea"/>
</dbReference>
<gene>
    <name evidence="3" type="ORF">Natoc_0793</name>
</gene>
<sequence length="365" mass="37173">MTETARAGDEDATGESFVPSLGVVPAVVAMAAVLVPVRGGVEDPFVQLAGALAVVSVVAFLTRRHGVLAPASGAVLAAGSSLGVVLLTGYALNQGITGSTAVPGLDGTVSLLFLAFAAAGGSIGVAAADYGGVSARGLIERTLRFSTMAGVGFAGLIAMAIVSIVLAPLLGFDGVQGQLLQYLSTALGLGAVAAITMAFRGYDLSFLDLEVPSLRTVGWTVGGLVLLFGALIVISIAMTAVGVDTADHGTTQQVEQNPELLVVIVPGMLLVVGPFEELLYRNVIQKSLYETFSRYGAVVVTSVIFAGVHVSAYATAGPGQILASLAVLFGLSLVLGFIYERTENLVVPALVHGAYNAIQMLLLVV</sequence>
<dbReference type="OrthoDB" id="275779at2157"/>